<organism evidence="1 2">
    <name type="scientific">Podarcis lilfordi</name>
    <name type="common">Lilford's wall lizard</name>
    <dbReference type="NCBI Taxonomy" id="74358"/>
    <lineage>
        <taxon>Eukaryota</taxon>
        <taxon>Metazoa</taxon>
        <taxon>Chordata</taxon>
        <taxon>Craniata</taxon>
        <taxon>Vertebrata</taxon>
        <taxon>Euteleostomi</taxon>
        <taxon>Lepidosauria</taxon>
        <taxon>Squamata</taxon>
        <taxon>Bifurcata</taxon>
        <taxon>Unidentata</taxon>
        <taxon>Episquamata</taxon>
        <taxon>Laterata</taxon>
        <taxon>Lacertibaenia</taxon>
        <taxon>Lacertidae</taxon>
        <taxon>Podarcis</taxon>
    </lineage>
</organism>
<reference evidence="1" key="1">
    <citation type="submission" date="2022-12" db="EMBL/GenBank/DDBJ databases">
        <authorList>
            <person name="Alioto T."/>
            <person name="Alioto T."/>
            <person name="Gomez Garrido J."/>
        </authorList>
    </citation>
    <scope>NUCLEOTIDE SEQUENCE</scope>
</reference>
<dbReference type="Proteomes" id="UP001178461">
    <property type="component" value="Chromosome 7"/>
</dbReference>
<evidence type="ECO:0000313" key="1">
    <source>
        <dbReference type="EMBL" id="CAI5779905.1"/>
    </source>
</evidence>
<name>A0AA35PBL1_9SAUR</name>
<dbReference type="AlphaFoldDB" id="A0AA35PBL1"/>
<sequence>MCRSETRVTIYVFQGLLPCENIYLPSSLRFCLEDTLAFLFFSPEHLSTTWGSTQGGEGYKRLNRQQQQQQQQQQLSSGLQVSLSALCSPRPGFFINSAKSILLICYSLRLPGSIKHPFFAAIGFEI</sequence>
<protein>
    <submittedName>
        <fullName evidence="1">Uncharacterized protein</fullName>
    </submittedName>
</protein>
<proteinExistence type="predicted"/>
<gene>
    <name evidence="1" type="ORF">PODLI_1B016934</name>
</gene>
<evidence type="ECO:0000313" key="2">
    <source>
        <dbReference type="Proteomes" id="UP001178461"/>
    </source>
</evidence>
<dbReference type="EMBL" id="OX395132">
    <property type="protein sequence ID" value="CAI5779905.1"/>
    <property type="molecule type" value="Genomic_DNA"/>
</dbReference>
<accession>A0AA35PBL1</accession>
<keyword evidence="2" id="KW-1185">Reference proteome</keyword>